<evidence type="ECO:0000313" key="2">
    <source>
        <dbReference type="Proteomes" id="UP000215914"/>
    </source>
</evidence>
<dbReference type="AlphaFoldDB" id="A0A9K3E1Z1"/>
<dbReference type="Proteomes" id="UP000215914">
    <property type="component" value="Unassembled WGS sequence"/>
</dbReference>
<accession>A0A9K3E1Z1</accession>
<dbReference type="Gramene" id="mRNA:HanXRQr2_Chr15g0702951">
    <property type="protein sequence ID" value="CDS:HanXRQr2_Chr15g0702951.1"/>
    <property type="gene ID" value="HanXRQr2_Chr15g0702951"/>
</dbReference>
<proteinExistence type="predicted"/>
<sequence>MPCKNEALPRKSVNVAVNCDINAIDCFHALLPKMSHKSICAPFYSLDFYLSLGPFSVSIIDFLRLNPFIFLACCGADLRPAVVRTCGAGLLLRWAVTDNWRWLTVAEF</sequence>
<reference evidence="1" key="1">
    <citation type="journal article" date="2017" name="Nature">
        <title>The sunflower genome provides insights into oil metabolism, flowering and Asterid evolution.</title>
        <authorList>
            <person name="Badouin H."/>
            <person name="Gouzy J."/>
            <person name="Grassa C.J."/>
            <person name="Murat F."/>
            <person name="Staton S.E."/>
            <person name="Cottret L."/>
            <person name="Lelandais-Briere C."/>
            <person name="Owens G.L."/>
            <person name="Carrere S."/>
            <person name="Mayjonade B."/>
            <person name="Legrand L."/>
            <person name="Gill N."/>
            <person name="Kane N.C."/>
            <person name="Bowers J.E."/>
            <person name="Hubner S."/>
            <person name="Bellec A."/>
            <person name="Berard A."/>
            <person name="Berges H."/>
            <person name="Blanchet N."/>
            <person name="Boniface M.C."/>
            <person name="Brunel D."/>
            <person name="Catrice O."/>
            <person name="Chaidir N."/>
            <person name="Claudel C."/>
            <person name="Donnadieu C."/>
            <person name="Faraut T."/>
            <person name="Fievet G."/>
            <person name="Helmstetter N."/>
            <person name="King M."/>
            <person name="Knapp S.J."/>
            <person name="Lai Z."/>
            <person name="Le Paslier M.C."/>
            <person name="Lippi Y."/>
            <person name="Lorenzon L."/>
            <person name="Mandel J.R."/>
            <person name="Marage G."/>
            <person name="Marchand G."/>
            <person name="Marquand E."/>
            <person name="Bret-Mestries E."/>
            <person name="Morien E."/>
            <person name="Nambeesan S."/>
            <person name="Nguyen T."/>
            <person name="Pegot-Espagnet P."/>
            <person name="Pouilly N."/>
            <person name="Raftis F."/>
            <person name="Sallet E."/>
            <person name="Schiex T."/>
            <person name="Thomas J."/>
            <person name="Vandecasteele C."/>
            <person name="Vares D."/>
            <person name="Vear F."/>
            <person name="Vautrin S."/>
            <person name="Crespi M."/>
            <person name="Mangin B."/>
            <person name="Burke J.M."/>
            <person name="Salse J."/>
            <person name="Munos S."/>
            <person name="Vincourt P."/>
            <person name="Rieseberg L.H."/>
            <person name="Langlade N.B."/>
        </authorList>
    </citation>
    <scope>NUCLEOTIDE SEQUENCE</scope>
    <source>
        <tissue evidence="1">Leaves</tissue>
    </source>
</reference>
<reference evidence="1" key="2">
    <citation type="submission" date="2020-06" db="EMBL/GenBank/DDBJ databases">
        <title>Helianthus annuus Genome sequencing and assembly Release 2.</title>
        <authorList>
            <person name="Gouzy J."/>
            <person name="Langlade N."/>
            <person name="Munos S."/>
        </authorList>
    </citation>
    <scope>NUCLEOTIDE SEQUENCE</scope>
    <source>
        <tissue evidence="1">Leaves</tissue>
    </source>
</reference>
<keyword evidence="2" id="KW-1185">Reference proteome</keyword>
<comment type="caution">
    <text evidence="1">The sequence shown here is derived from an EMBL/GenBank/DDBJ whole genome shotgun (WGS) entry which is preliminary data.</text>
</comment>
<evidence type="ECO:0000313" key="1">
    <source>
        <dbReference type="EMBL" id="KAF5765365.1"/>
    </source>
</evidence>
<name>A0A9K3E1Z1_HELAN</name>
<organism evidence="1 2">
    <name type="scientific">Helianthus annuus</name>
    <name type="common">Common sunflower</name>
    <dbReference type="NCBI Taxonomy" id="4232"/>
    <lineage>
        <taxon>Eukaryota</taxon>
        <taxon>Viridiplantae</taxon>
        <taxon>Streptophyta</taxon>
        <taxon>Embryophyta</taxon>
        <taxon>Tracheophyta</taxon>
        <taxon>Spermatophyta</taxon>
        <taxon>Magnoliopsida</taxon>
        <taxon>eudicotyledons</taxon>
        <taxon>Gunneridae</taxon>
        <taxon>Pentapetalae</taxon>
        <taxon>asterids</taxon>
        <taxon>campanulids</taxon>
        <taxon>Asterales</taxon>
        <taxon>Asteraceae</taxon>
        <taxon>Asteroideae</taxon>
        <taxon>Heliantheae alliance</taxon>
        <taxon>Heliantheae</taxon>
        <taxon>Helianthus</taxon>
    </lineage>
</organism>
<dbReference type="EMBL" id="MNCJ02000330">
    <property type="protein sequence ID" value="KAF5765365.1"/>
    <property type="molecule type" value="Genomic_DNA"/>
</dbReference>
<gene>
    <name evidence="1" type="ORF">HanXRQr2_Chr15g0702951</name>
</gene>
<protein>
    <submittedName>
        <fullName evidence="1">Uncharacterized protein</fullName>
    </submittedName>
</protein>